<dbReference type="RefSeq" id="XP_015701256.1">
    <property type="nucleotide sequence ID" value="XM_015844348.1"/>
</dbReference>
<dbReference type="HOGENOM" id="CLU_512007_0_0_1"/>
<sequence length="532" mass="59845">MDEADIDYGVRAHSCNTLTSVRKGNGSRRAPGWIIRVICWICFRRIGGGQSLEEHFEIPHHSKIALILFVDMIFGAICCMVLVSLISTFAYKREQNALLFRRPWGHLILIGCILLATIILTCATIRETRGLRSLHGPNSKGNFPGLFRGWISLWALSAGCQVTFYALLLCLNRPVRQEQTGTFSISCSGLDQRSPSALENLRVQKAVHFHGKESGSTTDVDSTHSSNERHGPFEQWEVDCKIPETLSSLQGPMSHPSKVRSPASENHTLFWPDTTPPITPPTLGFSAAAPQTTGRIISMQTLPRIRDNGSTCLSRPFSRSRFPLENNIIRGQDEKDGENERDVHESFSGQSIPPFVLQAGLRRSLLDYENWTTTGHQIYHMSYTPHFIKQKNDILPICLLHSSCLFLGDGDPVGSGNIAYRRESNNGSLRRLLQNIHTTHLNHFPRSSVRTRKSVRANNYFEEDCCGVIVFITRTPSIPLRPSLFYHETRFLQVVCKSAQLSGTRRKELKGTVKVEMSTAKHESLWRLKALL</sequence>
<dbReference type="VEuPathDB" id="FungiDB:PAAG_01439"/>
<keyword evidence="1" id="KW-0812">Transmembrane</keyword>
<evidence type="ECO:0000313" key="3">
    <source>
        <dbReference type="Proteomes" id="UP000002059"/>
    </source>
</evidence>
<dbReference type="OrthoDB" id="10340600at2759"/>
<dbReference type="Proteomes" id="UP000002059">
    <property type="component" value="Partially assembled WGS sequence"/>
</dbReference>
<keyword evidence="1" id="KW-0472">Membrane</keyword>
<keyword evidence="3" id="KW-1185">Reference proteome</keyword>
<feature type="transmembrane region" description="Helical" evidence="1">
    <location>
        <begin position="146"/>
        <end position="168"/>
    </location>
</feature>
<dbReference type="GeneID" id="9099788"/>
<keyword evidence="1" id="KW-1133">Transmembrane helix</keyword>
<dbReference type="AlphaFoldDB" id="C1GSE4"/>
<proteinExistence type="predicted"/>
<feature type="transmembrane region" description="Helical" evidence="1">
    <location>
        <begin position="64"/>
        <end position="91"/>
    </location>
</feature>
<organism evidence="2 3">
    <name type="scientific">Paracoccidioides lutzii (strain ATCC MYA-826 / Pb01)</name>
    <name type="common">Paracoccidioides brasiliensis</name>
    <dbReference type="NCBI Taxonomy" id="502779"/>
    <lineage>
        <taxon>Eukaryota</taxon>
        <taxon>Fungi</taxon>
        <taxon>Dikarya</taxon>
        <taxon>Ascomycota</taxon>
        <taxon>Pezizomycotina</taxon>
        <taxon>Eurotiomycetes</taxon>
        <taxon>Eurotiomycetidae</taxon>
        <taxon>Onygenales</taxon>
        <taxon>Ajellomycetaceae</taxon>
        <taxon>Paracoccidioides</taxon>
    </lineage>
</organism>
<evidence type="ECO:0000313" key="2">
    <source>
        <dbReference type="EMBL" id="EEH38977.2"/>
    </source>
</evidence>
<evidence type="ECO:0000256" key="1">
    <source>
        <dbReference type="SAM" id="Phobius"/>
    </source>
</evidence>
<feature type="transmembrane region" description="Helical" evidence="1">
    <location>
        <begin position="103"/>
        <end position="125"/>
    </location>
</feature>
<dbReference type="KEGG" id="pbl:PAAG_01439"/>
<gene>
    <name evidence="2" type="ORF">PAAG_01439</name>
</gene>
<reference evidence="2 3" key="1">
    <citation type="journal article" date="2011" name="PLoS Genet.">
        <title>Comparative genomic analysis of human fungal pathogens causing paracoccidioidomycosis.</title>
        <authorList>
            <person name="Desjardins C.A."/>
            <person name="Champion M.D."/>
            <person name="Holder J.W."/>
            <person name="Muszewska A."/>
            <person name="Goldberg J."/>
            <person name="Bailao A.M."/>
            <person name="Brigido M.M."/>
            <person name="Ferreira M.E."/>
            <person name="Garcia A.M."/>
            <person name="Grynberg M."/>
            <person name="Gujja S."/>
            <person name="Heiman D.I."/>
            <person name="Henn M.R."/>
            <person name="Kodira C.D."/>
            <person name="Leon-Narvaez H."/>
            <person name="Longo L.V."/>
            <person name="Ma L.J."/>
            <person name="Malavazi I."/>
            <person name="Matsuo A.L."/>
            <person name="Morais F.V."/>
            <person name="Pereira M."/>
            <person name="Rodriguez-Brito S."/>
            <person name="Sakthikumar S."/>
            <person name="Salem-Izacc S.M."/>
            <person name="Sykes S.M."/>
            <person name="Teixeira M.M."/>
            <person name="Vallejo M.C."/>
            <person name="Walter M.E."/>
            <person name="Yandava C."/>
            <person name="Young S."/>
            <person name="Zeng Q."/>
            <person name="Zucker J."/>
            <person name="Felipe M.S."/>
            <person name="Goldman G.H."/>
            <person name="Haas B.J."/>
            <person name="McEwen J.G."/>
            <person name="Nino-Vega G."/>
            <person name="Puccia R."/>
            <person name="San-Blas G."/>
            <person name="Soares C.M."/>
            <person name="Birren B.W."/>
            <person name="Cuomo C.A."/>
        </authorList>
    </citation>
    <scope>NUCLEOTIDE SEQUENCE [LARGE SCALE GENOMIC DNA]</scope>
    <source>
        <strain evidence="3">ATCC MYA-826 / Pb01</strain>
    </source>
</reference>
<accession>C1GSE4</accession>
<name>C1GSE4_PARBA</name>
<protein>
    <submittedName>
        <fullName evidence="2">Uncharacterized protein</fullName>
    </submittedName>
</protein>
<dbReference type="EMBL" id="KN293994">
    <property type="protein sequence ID" value="EEH38977.2"/>
    <property type="molecule type" value="Genomic_DNA"/>
</dbReference>